<dbReference type="GO" id="GO:0046935">
    <property type="term" value="F:1-phosphatidylinositol-3-kinase regulator activity"/>
    <property type="evidence" value="ECO:0007669"/>
    <property type="project" value="TreeGrafter"/>
</dbReference>
<protein>
    <submittedName>
        <fullName evidence="10">Suppressor of cytokine signaling 7</fullName>
    </submittedName>
</protein>
<feature type="region of interest" description="Disordered" evidence="6">
    <location>
        <begin position="153"/>
        <end position="174"/>
    </location>
</feature>
<feature type="domain" description="SOCS box" evidence="8">
    <location>
        <begin position="450"/>
        <end position="500"/>
    </location>
</feature>
<evidence type="ECO:0000256" key="4">
    <source>
        <dbReference type="ARBA" id="ARBA00022999"/>
    </source>
</evidence>
<evidence type="ECO:0000256" key="1">
    <source>
        <dbReference type="ARBA" id="ARBA00022604"/>
    </source>
</evidence>
<dbReference type="InterPro" id="IPR036036">
    <property type="entry name" value="SOCS_box-like_dom_sf"/>
</dbReference>
<dbReference type="GO" id="GO:0046854">
    <property type="term" value="P:phosphatidylinositol phosphate biosynthetic process"/>
    <property type="evidence" value="ECO:0007669"/>
    <property type="project" value="TreeGrafter"/>
</dbReference>
<dbReference type="GO" id="GO:0005942">
    <property type="term" value="C:phosphatidylinositol 3-kinase complex"/>
    <property type="evidence" value="ECO:0007669"/>
    <property type="project" value="TreeGrafter"/>
</dbReference>
<feature type="compositionally biased region" description="Low complexity" evidence="6">
    <location>
        <begin position="248"/>
        <end position="262"/>
    </location>
</feature>
<dbReference type="SMART" id="SM00252">
    <property type="entry name" value="SH2"/>
    <property type="match status" value="1"/>
</dbReference>
<dbReference type="SMART" id="SM00969">
    <property type="entry name" value="SOCS_box"/>
    <property type="match status" value="1"/>
</dbReference>
<feature type="compositionally biased region" description="Basic residues" evidence="6">
    <location>
        <begin position="225"/>
        <end position="235"/>
    </location>
</feature>
<feature type="region of interest" description="Disordered" evidence="6">
    <location>
        <begin position="216"/>
        <end position="263"/>
    </location>
</feature>
<keyword evidence="2" id="KW-0734">Signal transduction inhibitor</keyword>
<evidence type="ECO:0000259" key="8">
    <source>
        <dbReference type="PROSITE" id="PS50225"/>
    </source>
</evidence>
<keyword evidence="4 5" id="KW-0727">SH2 domain</keyword>
<feature type="region of interest" description="Disordered" evidence="6">
    <location>
        <begin position="1"/>
        <end position="21"/>
    </location>
</feature>
<dbReference type="SUPFAM" id="SSF55550">
    <property type="entry name" value="SH2 domain"/>
    <property type="match status" value="1"/>
</dbReference>
<proteinExistence type="predicted"/>
<dbReference type="InterPro" id="IPR036860">
    <property type="entry name" value="SH2_dom_sf"/>
</dbReference>
<dbReference type="SMART" id="SM00253">
    <property type="entry name" value="SOCS"/>
    <property type="match status" value="1"/>
</dbReference>
<feature type="compositionally biased region" description="Polar residues" evidence="6">
    <location>
        <begin position="1"/>
        <end position="18"/>
    </location>
</feature>
<reference evidence="10" key="1">
    <citation type="journal article" date="2014" name="PLoS ONE">
        <title>Transcriptome-Based Identification of ABC Transporters in the Western Tarnished Plant Bug Lygus hesperus.</title>
        <authorList>
            <person name="Hull J.J."/>
            <person name="Chaney K."/>
            <person name="Geib S.M."/>
            <person name="Fabrick J.A."/>
            <person name="Brent C.S."/>
            <person name="Walsh D."/>
            <person name="Lavine L.C."/>
        </authorList>
    </citation>
    <scope>NUCLEOTIDE SEQUENCE</scope>
</reference>
<dbReference type="GO" id="GO:0009968">
    <property type="term" value="P:negative regulation of signal transduction"/>
    <property type="evidence" value="ECO:0007669"/>
    <property type="project" value="UniProtKB-KW"/>
</dbReference>
<keyword evidence="3" id="KW-0833">Ubl conjugation pathway</keyword>
<evidence type="ECO:0000256" key="3">
    <source>
        <dbReference type="ARBA" id="ARBA00022786"/>
    </source>
</evidence>
<keyword evidence="1" id="KW-0341">Growth regulation</keyword>
<dbReference type="Pfam" id="PF07525">
    <property type="entry name" value="SOCS_box"/>
    <property type="match status" value="1"/>
</dbReference>
<dbReference type="InterPro" id="IPR000980">
    <property type="entry name" value="SH2"/>
</dbReference>
<dbReference type="CDD" id="cd10388">
    <property type="entry name" value="SH2_SOCS7"/>
    <property type="match status" value="1"/>
</dbReference>
<dbReference type="EMBL" id="GBHO01004797">
    <property type="protein sequence ID" value="JAG38807.1"/>
    <property type="molecule type" value="Transcribed_RNA"/>
</dbReference>
<evidence type="ECO:0000259" key="7">
    <source>
        <dbReference type="PROSITE" id="PS50001"/>
    </source>
</evidence>
<dbReference type="AlphaFoldDB" id="A0A0A9Z0L7"/>
<dbReference type="GO" id="GO:0035556">
    <property type="term" value="P:intracellular signal transduction"/>
    <property type="evidence" value="ECO:0007669"/>
    <property type="project" value="InterPro"/>
</dbReference>
<dbReference type="PROSITE" id="PS50225">
    <property type="entry name" value="SOCS"/>
    <property type="match status" value="1"/>
</dbReference>
<feature type="compositionally biased region" description="Basic residues" evidence="6">
    <location>
        <begin position="153"/>
        <end position="170"/>
    </location>
</feature>
<dbReference type="EMBL" id="GBHO01035967">
    <property type="protein sequence ID" value="JAG07637.1"/>
    <property type="molecule type" value="Transcribed_RNA"/>
</dbReference>
<reference evidence="10" key="2">
    <citation type="submission" date="2014-07" db="EMBL/GenBank/DDBJ databases">
        <authorList>
            <person name="Hull J."/>
        </authorList>
    </citation>
    <scope>NUCLEOTIDE SEQUENCE</scope>
</reference>
<gene>
    <name evidence="10" type="primary">SOCS7_4</name>
    <name evidence="9" type="synonym">SOCS7_0</name>
    <name evidence="11" type="synonym">SOCS7_6</name>
    <name evidence="9" type="ORF">CM83_85586</name>
    <name evidence="11" type="ORF">CM83_85598</name>
    <name evidence="10" type="ORF">CM83_85601</name>
</gene>
<dbReference type="InterPro" id="IPR001496">
    <property type="entry name" value="SOCS_box"/>
</dbReference>
<dbReference type="InterPro" id="IPR035866">
    <property type="entry name" value="SOCS7_SH2"/>
</dbReference>
<evidence type="ECO:0000256" key="6">
    <source>
        <dbReference type="SAM" id="MobiDB-lite"/>
    </source>
</evidence>
<feature type="domain" description="SH2" evidence="7">
    <location>
        <begin position="349"/>
        <end position="455"/>
    </location>
</feature>
<sequence>MMESPPSCSAWNGLSAQGNRPPVIRSSSLSSGIDYFESEDELKLYFDKPIIKDPWLDPPLEFQDTPPPWTLARRALTPPPTSFLSPGTSVSSLSLLRTSSSHNSLSVPMAKRADDSSFITSAMSHDVLTDLYNVPIDSDIYTLPIDTIRPHNNHRKRHYRHNGKKRRRHTTNTECREDELERIVRCNKRLSAPENPEPVHMTLQEVRQFLHTLYSGNQGDSRQSQAKRKHKKKAKTLAEEKTAKEPPTNNNMATNGNNGTKNSLSHLLKQTLCNMFRVRKGTSACRGVTSNNNNNNNERLLVLPKVLPPLQERALPPLPDKTTPIPTLITKESAIDFASSIEKVKDYGWYWGPISGEAAEKILSNEPDGSFIVRDSSDHHYIFSLTFRLNGCVRHVRIEHDQGNFSFGSCTKFKSQTIVEFIETAVEHSRSGRYLFFLHRRPVLGPMRVQLLHPVSRFKHVQSLQHLCRFSIVKVVRRDLIPTLPLPRRLIDYLSAPQYYSEQLSDQEQPSPPPSLHLFSFTAPTPQPH</sequence>
<dbReference type="PROSITE" id="PS50001">
    <property type="entry name" value="SH2"/>
    <property type="match status" value="1"/>
</dbReference>
<evidence type="ECO:0000313" key="10">
    <source>
        <dbReference type="EMBL" id="JAG38807.1"/>
    </source>
</evidence>
<evidence type="ECO:0000256" key="5">
    <source>
        <dbReference type="PROSITE-ProRule" id="PRU00191"/>
    </source>
</evidence>
<name>A0A0A9Z0L7_LYGHE</name>
<evidence type="ECO:0000313" key="11">
    <source>
        <dbReference type="EMBL" id="JAG38812.1"/>
    </source>
</evidence>
<dbReference type="PANTHER" id="PTHR10155:SF5">
    <property type="entry name" value="SUPPRESSOR OF CYTOKINE SIGNALING 7"/>
    <property type="match status" value="1"/>
</dbReference>
<dbReference type="PANTHER" id="PTHR10155">
    <property type="entry name" value="PHOSPHATIDYLINOSITOL 3-KINASE REGULATORY SUBUNIT"/>
    <property type="match status" value="1"/>
</dbReference>
<evidence type="ECO:0000256" key="2">
    <source>
        <dbReference type="ARBA" id="ARBA00022700"/>
    </source>
</evidence>
<dbReference type="Gene3D" id="3.30.505.10">
    <property type="entry name" value="SH2 domain"/>
    <property type="match status" value="1"/>
</dbReference>
<accession>A0A0A9Z0L7</accession>
<feature type="region of interest" description="Disordered" evidence="6">
    <location>
        <begin position="503"/>
        <end position="529"/>
    </location>
</feature>
<dbReference type="Pfam" id="PF00017">
    <property type="entry name" value="SH2"/>
    <property type="match status" value="1"/>
</dbReference>
<evidence type="ECO:0000313" key="9">
    <source>
        <dbReference type="EMBL" id="JAG07637.1"/>
    </source>
</evidence>
<dbReference type="CDD" id="cd03741">
    <property type="entry name" value="SOCS_SOCS7"/>
    <property type="match status" value="1"/>
</dbReference>
<organism evidence="10">
    <name type="scientific">Lygus hesperus</name>
    <name type="common">Western plant bug</name>
    <dbReference type="NCBI Taxonomy" id="30085"/>
    <lineage>
        <taxon>Eukaryota</taxon>
        <taxon>Metazoa</taxon>
        <taxon>Ecdysozoa</taxon>
        <taxon>Arthropoda</taxon>
        <taxon>Hexapoda</taxon>
        <taxon>Insecta</taxon>
        <taxon>Pterygota</taxon>
        <taxon>Neoptera</taxon>
        <taxon>Paraneoptera</taxon>
        <taxon>Hemiptera</taxon>
        <taxon>Heteroptera</taxon>
        <taxon>Panheteroptera</taxon>
        <taxon>Cimicomorpha</taxon>
        <taxon>Miridae</taxon>
        <taxon>Mirini</taxon>
        <taxon>Lygus</taxon>
    </lineage>
</organism>
<dbReference type="EMBL" id="GBHO01004792">
    <property type="protein sequence ID" value="JAG38812.1"/>
    <property type="molecule type" value="Transcribed_RNA"/>
</dbReference>
<dbReference type="SUPFAM" id="SSF158235">
    <property type="entry name" value="SOCS box-like"/>
    <property type="match status" value="1"/>
</dbReference>
<dbReference type="InterPro" id="IPR037346">
    <property type="entry name" value="SOCS7_SOCS"/>
</dbReference>